<keyword evidence="1" id="KW-1133">Transmembrane helix</keyword>
<evidence type="ECO:0000256" key="1">
    <source>
        <dbReference type="SAM" id="Phobius"/>
    </source>
</evidence>
<reference evidence="2" key="1">
    <citation type="submission" date="2015-11" db="EMBL/GenBank/DDBJ databases">
        <title>De novo transcriptome assembly of four potential Pierce s Disease insect vectors from Arizona vineyards.</title>
        <authorList>
            <person name="Tassone E.E."/>
        </authorList>
    </citation>
    <scope>NUCLEOTIDE SEQUENCE</scope>
</reference>
<keyword evidence="1" id="KW-0472">Membrane</keyword>
<dbReference type="AlphaFoldDB" id="A0A1B6LQP6"/>
<feature type="transmembrane region" description="Helical" evidence="1">
    <location>
        <begin position="45"/>
        <end position="67"/>
    </location>
</feature>
<sequence>MARVLVALKEAGFWVRGSALLANLLILVLWMVHYELPVVSHVQLAIFYLAFPGYTLVLTVMSISALLEPPGELGVRLFSLTGACLFTVAGFVGLLNYIFLNIFHTPSLLISLLCLLVSALLTTDVLILECGRTLERIAPDTELPEIPPSEPEVVEDI</sequence>
<feature type="transmembrane region" description="Helical" evidence="1">
    <location>
        <begin position="12"/>
        <end position="33"/>
    </location>
</feature>
<protein>
    <recommendedName>
        <fullName evidence="3">MARVEL domain-containing protein</fullName>
    </recommendedName>
</protein>
<feature type="transmembrane region" description="Helical" evidence="1">
    <location>
        <begin position="79"/>
        <end position="102"/>
    </location>
</feature>
<evidence type="ECO:0008006" key="3">
    <source>
        <dbReference type="Google" id="ProtNLM"/>
    </source>
</evidence>
<organism evidence="2">
    <name type="scientific">Graphocephala atropunctata</name>
    <dbReference type="NCBI Taxonomy" id="36148"/>
    <lineage>
        <taxon>Eukaryota</taxon>
        <taxon>Metazoa</taxon>
        <taxon>Ecdysozoa</taxon>
        <taxon>Arthropoda</taxon>
        <taxon>Hexapoda</taxon>
        <taxon>Insecta</taxon>
        <taxon>Pterygota</taxon>
        <taxon>Neoptera</taxon>
        <taxon>Paraneoptera</taxon>
        <taxon>Hemiptera</taxon>
        <taxon>Auchenorrhyncha</taxon>
        <taxon>Membracoidea</taxon>
        <taxon>Cicadellidae</taxon>
        <taxon>Cicadellinae</taxon>
        <taxon>Cicadellini</taxon>
        <taxon>Graphocephala</taxon>
    </lineage>
</organism>
<keyword evidence="1" id="KW-0812">Transmembrane</keyword>
<accession>A0A1B6LQP6</accession>
<feature type="non-terminal residue" evidence="2">
    <location>
        <position position="157"/>
    </location>
</feature>
<evidence type="ECO:0000313" key="2">
    <source>
        <dbReference type="EMBL" id="JAT25947.1"/>
    </source>
</evidence>
<proteinExistence type="predicted"/>
<dbReference type="EMBL" id="GEBQ01014030">
    <property type="protein sequence ID" value="JAT25947.1"/>
    <property type="molecule type" value="Transcribed_RNA"/>
</dbReference>
<gene>
    <name evidence="2" type="ORF">g.51424</name>
</gene>
<feature type="transmembrane region" description="Helical" evidence="1">
    <location>
        <begin position="108"/>
        <end position="128"/>
    </location>
</feature>
<name>A0A1B6LQP6_9HEMI</name>